<organism evidence="1 2">
    <name type="scientific">Thelohanellus kitauei</name>
    <name type="common">Myxosporean</name>
    <dbReference type="NCBI Taxonomy" id="669202"/>
    <lineage>
        <taxon>Eukaryota</taxon>
        <taxon>Metazoa</taxon>
        <taxon>Cnidaria</taxon>
        <taxon>Myxozoa</taxon>
        <taxon>Myxosporea</taxon>
        <taxon>Bivalvulida</taxon>
        <taxon>Platysporina</taxon>
        <taxon>Myxobolidae</taxon>
        <taxon>Thelohanellus</taxon>
    </lineage>
</organism>
<accession>A0A0C2MBH2</accession>
<proteinExistence type="predicted"/>
<dbReference type="AlphaFoldDB" id="A0A0C2MBH2"/>
<reference evidence="1 2" key="1">
    <citation type="journal article" date="2014" name="Genome Biol. Evol.">
        <title>The genome of the myxosporean Thelohanellus kitauei shows adaptations to nutrient acquisition within its fish host.</title>
        <authorList>
            <person name="Yang Y."/>
            <person name="Xiong J."/>
            <person name="Zhou Z."/>
            <person name="Huo F."/>
            <person name="Miao W."/>
            <person name="Ran C."/>
            <person name="Liu Y."/>
            <person name="Zhang J."/>
            <person name="Feng J."/>
            <person name="Wang M."/>
            <person name="Wang M."/>
            <person name="Wang L."/>
            <person name="Yao B."/>
        </authorList>
    </citation>
    <scope>NUCLEOTIDE SEQUENCE [LARGE SCALE GENOMIC DNA]</scope>
    <source>
        <strain evidence="1">Wuqing</strain>
    </source>
</reference>
<evidence type="ECO:0000313" key="2">
    <source>
        <dbReference type="Proteomes" id="UP000031668"/>
    </source>
</evidence>
<gene>
    <name evidence="1" type="ORF">RF11_09347</name>
</gene>
<sequence>MKRSMNDLSPPNSFKSYLNAVKKQRGKIPKVLKAAKQFCDPFQGSQQDIQCVSDDLKSKMQEFNTEKSNECLERWYLIFVGVKEILEILSAQRKREEAEAEAEEF</sequence>
<name>A0A0C2MBH2_THEKT</name>
<evidence type="ECO:0000313" key="1">
    <source>
        <dbReference type="EMBL" id="KII61689.1"/>
    </source>
</evidence>
<dbReference type="Proteomes" id="UP000031668">
    <property type="component" value="Unassembled WGS sequence"/>
</dbReference>
<comment type="caution">
    <text evidence="1">The sequence shown here is derived from an EMBL/GenBank/DDBJ whole genome shotgun (WGS) entry which is preliminary data.</text>
</comment>
<dbReference type="EMBL" id="JWZT01005277">
    <property type="protein sequence ID" value="KII61689.1"/>
    <property type="molecule type" value="Genomic_DNA"/>
</dbReference>
<protein>
    <submittedName>
        <fullName evidence="1">Uncharacterized protein</fullName>
    </submittedName>
</protein>
<keyword evidence="2" id="KW-1185">Reference proteome</keyword>